<gene>
    <name evidence="2" type="ORF">TSAR_003182</name>
</gene>
<feature type="compositionally biased region" description="Basic and acidic residues" evidence="1">
    <location>
        <begin position="1"/>
        <end position="10"/>
    </location>
</feature>
<organism evidence="2 3">
    <name type="scientific">Trichomalopsis sarcophagae</name>
    <dbReference type="NCBI Taxonomy" id="543379"/>
    <lineage>
        <taxon>Eukaryota</taxon>
        <taxon>Metazoa</taxon>
        <taxon>Ecdysozoa</taxon>
        <taxon>Arthropoda</taxon>
        <taxon>Hexapoda</taxon>
        <taxon>Insecta</taxon>
        <taxon>Pterygota</taxon>
        <taxon>Neoptera</taxon>
        <taxon>Endopterygota</taxon>
        <taxon>Hymenoptera</taxon>
        <taxon>Apocrita</taxon>
        <taxon>Proctotrupomorpha</taxon>
        <taxon>Chalcidoidea</taxon>
        <taxon>Pteromalidae</taxon>
        <taxon>Pteromalinae</taxon>
        <taxon>Trichomalopsis</taxon>
    </lineage>
</organism>
<dbReference type="Proteomes" id="UP000215335">
    <property type="component" value="Unassembled WGS sequence"/>
</dbReference>
<dbReference type="AlphaFoldDB" id="A0A232EMU2"/>
<feature type="region of interest" description="Disordered" evidence="1">
    <location>
        <begin position="1"/>
        <end position="35"/>
    </location>
</feature>
<accession>A0A232EMU2</accession>
<dbReference type="OrthoDB" id="7701089at2759"/>
<protein>
    <submittedName>
        <fullName evidence="2">Uncharacterized protein</fullName>
    </submittedName>
</protein>
<name>A0A232EMU2_9HYME</name>
<evidence type="ECO:0000313" key="2">
    <source>
        <dbReference type="EMBL" id="OXU19648.1"/>
    </source>
</evidence>
<evidence type="ECO:0000313" key="3">
    <source>
        <dbReference type="Proteomes" id="UP000215335"/>
    </source>
</evidence>
<proteinExistence type="predicted"/>
<sequence length="117" mass="12645">SVEDSTEKVEGPGARDATESVNDSRDEEPQPPDVAATLSGLLAGLPTLAGPQRLATSLRQKFVNNSAAAGNASIDEIRLVDISHDADQTQALKKENDRKFKFSHTTESLRKKISEEQ</sequence>
<comment type="caution">
    <text evidence="2">The sequence shown here is derived from an EMBL/GenBank/DDBJ whole genome shotgun (WGS) entry which is preliminary data.</text>
</comment>
<evidence type="ECO:0000256" key="1">
    <source>
        <dbReference type="SAM" id="MobiDB-lite"/>
    </source>
</evidence>
<keyword evidence="3" id="KW-1185">Reference proteome</keyword>
<dbReference type="EMBL" id="NNAY01003307">
    <property type="protein sequence ID" value="OXU19648.1"/>
    <property type="molecule type" value="Genomic_DNA"/>
</dbReference>
<feature type="non-terminal residue" evidence="2">
    <location>
        <position position="1"/>
    </location>
</feature>
<feature type="compositionally biased region" description="Basic and acidic residues" evidence="1">
    <location>
        <begin position="16"/>
        <end position="28"/>
    </location>
</feature>
<reference evidence="2 3" key="1">
    <citation type="journal article" date="2017" name="Curr. Biol.">
        <title>The Evolution of Venom by Co-option of Single-Copy Genes.</title>
        <authorList>
            <person name="Martinson E.O."/>
            <person name="Mrinalini"/>
            <person name="Kelkar Y.D."/>
            <person name="Chang C.H."/>
            <person name="Werren J.H."/>
        </authorList>
    </citation>
    <scope>NUCLEOTIDE SEQUENCE [LARGE SCALE GENOMIC DNA]</scope>
    <source>
        <strain evidence="2 3">Alberta</strain>
        <tissue evidence="2">Whole body</tissue>
    </source>
</reference>